<dbReference type="AlphaFoldDB" id="A0A4Y2EIT9"/>
<comment type="caution">
    <text evidence="1">The sequence shown here is derived from an EMBL/GenBank/DDBJ whole genome shotgun (WGS) entry which is preliminary data.</text>
</comment>
<sequence>MVLSRLWEHEHMCNLPGRREIVVKQTFVKYLDDTSEQIWRKHLECFIRYGIWSSKLFWIDLLDYSLNFEGSGKLDIVVISRAIEKILDCFINFGDVSIVVRLRVCLERIFKRVCVRAFLRGRVYFSPSVSRIGGIL</sequence>
<keyword evidence="2" id="KW-1185">Reference proteome</keyword>
<reference evidence="1 2" key="1">
    <citation type="journal article" date="2019" name="Sci. Rep.">
        <title>Orb-weaving spider Araneus ventricosus genome elucidates the spidroin gene catalogue.</title>
        <authorList>
            <person name="Kono N."/>
            <person name="Nakamura H."/>
            <person name="Ohtoshi R."/>
            <person name="Moran D.A.P."/>
            <person name="Shinohara A."/>
            <person name="Yoshida Y."/>
            <person name="Fujiwara M."/>
            <person name="Mori M."/>
            <person name="Tomita M."/>
            <person name="Arakawa K."/>
        </authorList>
    </citation>
    <scope>NUCLEOTIDE SEQUENCE [LARGE SCALE GENOMIC DNA]</scope>
</reference>
<proteinExistence type="predicted"/>
<protein>
    <submittedName>
        <fullName evidence="1">Uncharacterized protein</fullName>
    </submittedName>
</protein>
<evidence type="ECO:0000313" key="2">
    <source>
        <dbReference type="Proteomes" id="UP000499080"/>
    </source>
</evidence>
<gene>
    <name evidence="1" type="ORF">AVEN_25377_1</name>
</gene>
<organism evidence="1 2">
    <name type="scientific">Araneus ventricosus</name>
    <name type="common">Orbweaver spider</name>
    <name type="synonym">Epeira ventricosa</name>
    <dbReference type="NCBI Taxonomy" id="182803"/>
    <lineage>
        <taxon>Eukaryota</taxon>
        <taxon>Metazoa</taxon>
        <taxon>Ecdysozoa</taxon>
        <taxon>Arthropoda</taxon>
        <taxon>Chelicerata</taxon>
        <taxon>Arachnida</taxon>
        <taxon>Araneae</taxon>
        <taxon>Araneomorphae</taxon>
        <taxon>Entelegynae</taxon>
        <taxon>Araneoidea</taxon>
        <taxon>Araneidae</taxon>
        <taxon>Araneus</taxon>
    </lineage>
</organism>
<name>A0A4Y2EIT9_ARAVE</name>
<dbReference type="Proteomes" id="UP000499080">
    <property type="component" value="Unassembled WGS sequence"/>
</dbReference>
<evidence type="ECO:0000313" key="1">
    <source>
        <dbReference type="EMBL" id="GBM27764.1"/>
    </source>
</evidence>
<accession>A0A4Y2EIT9</accession>
<dbReference type="EMBL" id="BGPR01000593">
    <property type="protein sequence ID" value="GBM27764.1"/>
    <property type="molecule type" value="Genomic_DNA"/>
</dbReference>